<name>A0AAW2ULR1_SESRA</name>
<protein>
    <recommendedName>
        <fullName evidence="3">FAF domain-containing protein</fullName>
    </recommendedName>
</protein>
<reference evidence="4" key="2">
    <citation type="journal article" date="2024" name="Plant">
        <title>Genomic evolution and insights into agronomic trait innovations of Sesamum species.</title>
        <authorList>
            <person name="Miao H."/>
            <person name="Wang L."/>
            <person name="Qu L."/>
            <person name="Liu H."/>
            <person name="Sun Y."/>
            <person name="Le M."/>
            <person name="Wang Q."/>
            <person name="Wei S."/>
            <person name="Zheng Y."/>
            <person name="Lin W."/>
            <person name="Duan Y."/>
            <person name="Cao H."/>
            <person name="Xiong S."/>
            <person name="Wang X."/>
            <person name="Wei L."/>
            <person name="Li C."/>
            <person name="Ma Q."/>
            <person name="Ju M."/>
            <person name="Zhao R."/>
            <person name="Li G."/>
            <person name="Mu C."/>
            <person name="Tian Q."/>
            <person name="Mei H."/>
            <person name="Zhang T."/>
            <person name="Gao T."/>
            <person name="Zhang H."/>
        </authorList>
    </citation>
    <scope>NUCLEOTIDE SEQUENCE</scope>
    <source>
        <strain evidence="4">G02</strain>
    </source>
</reference>
<feature type="compositionally biased region" description="Basic and acidic residues" evidence="2">
    <location>
        <begin position="280"/>
        <end position="300"/>
    </location>
</feature>
<reference evidence="4" key="1">
    <citation type="submission" date="2020-06" db="EMBL/GenBank/DDBJ databases">
        <authorList>
            <person name="Li T."/>
            <person name="Hu X."/>
            <person name="Zhang T."/>
            <person name="Song X."/>
            <person name="Zhang H."/>
            <person name="Dai N."/>
            <person name="Sheng W."/>
            <person name="Hou X."/>
            <person name="Wei L."/>
        </authorList>
    </citation>
    <scope>NUCLEOTIDE SEQUENCE</scope>
    <source>
        <strain evidence="4">G02</strain>
        <tissue evidence="4">Leaf</tissue>
    </source>
</reference>
<evidence type="ECO:0000256" key="2">
    <source>
        <dbReference type="SAM" id="MobiDB-lite"/>
    </source>
</evidence>
<evidence type="ECO:0000256" key="1">
    <source>
        <dbReference type="ARBA" id="ARBA00008690"/>
    </source>
</evidence>
<organism evidence="4">
    <name type="scientific">Sesamum radiatum</name>
    <name type="common">Black benniseed</name>
    <dbReference type="NCBI Taxonomy" id="300843"/>
    <lineage>
        <taxon>Eukaryota</taxon>
        <taxon>Viridiplantae</taxon>
        <taxon>Streptophyta</taxon>
        <taxon>Embryophyta</taxon>
        <taxon>Tracheophyta</taxon>
        <taxon>Spermatophyta</taxon>
        <taxon>Magnoliopsida</taxon>
        <taxon>eudicotyledons</taxon>
        <taxon>Gunneridae</taxon>
        <taxon>Pentapetalae</taxon>
        <taxon>asterids</taxon>
        <taxon>lamiids</taxon>
        <taxon>Lamiales</taxon>
        <taxon>Pedaliaceae</taxon>
        <taxon>Sesamum</taxon>
    </lineage>
</organism>
<gene>
    <name evidence="4" type="ORF">Sradi_1246500</name>
</gene>
<feature type="compositionally biased region" description="Basic and acidic residues" evidence="2">
    <location>
        <begin position="263"/>
        <end position="272"/>
    </location>
</feature>
<dbReference type="EMBL" id="JACGWJ010000005">
    <property type="protein sequence ID" value="KAL0418330.1"/>
    <property type="molecule type" value="Genomic_DNA"/>
</dbReference>
<dbReference type="PANTHER" id="PTHR33155">
    <property type="entry name" value="FANTASTIC FOUR-LIKE PROTEIN (DUF3049)"/>
    <property type="match status" value="1"/>
</dbReference>
<dbReference type="InterPro" id="IPR021410">
    <property type="entry name" value="FAF"/>
</dbReference>
<evidence type="ECO:0000259" key="3">
    <source>
        <dbReference type="Pfam" id="PF11250"/>
    </source>
</evidence>
<dbReference type="Pfam" id="PF11250">
    <property type="entry name" value="FAF"/>
    <property type="match status" value="1"/>
</dbReference>
<comment type="similarity">
    <text evidence="1">Belongs to the fantastic four family.</text>
</comment>
<accession>A0AAW2ULR1</accession>
<sequence>MAACGGLEHIFEKPLPESPRILEPLSPWKQIQPINNVNHSSFTEIYNAFFRQNHANDHPDSPTYSFSPFSPPSYLSSNSLFSTDDNVVDIPKNDENGGSGVHWEKNTSGYCLPGQHKQYIYRDRDSFSSMNSENLSLCTEGLGLESFDELENLLRIDFCNNGWHRDQEERTTSFTRKTQREHESHCCEYKRSRMSMGAFPPPISCIGQCRKPWVCLKSFREDGRFILKEIRIPTQELLHACRENGRLKLQFIQPDDEASEEEANYKYVEKNNKHTGKKGRNQDKEGENENVEKRNCNGAR</sequence>
<feature type="region of interest" description="Disordered" evidence="2">
    <location>
        <begin position="255"/>
        <end position="300"/>
    </location>
</feature>
<proteinExistence type="inferred from homology"/>
<dbReference type="AlphaFoldDB" id="A0AAW2ULR1"/>
<dbReference type="InterPro" id="IPR046431">
    <property type="entry name" value="FAF_dom"/>
</dbReference>
<dbReference type="PANTHER" id="PTHR33155:SF9">
    <property type="entry name" value="FANTASTIC FOUR-LIKE PROTEIN (DUF3049)"/>
    <property type="match status" value="1"/>
</dbReference>
<evidence type="ECO:0000313" key="4">
    <source>
        <dbReference type="EMBL" id="KAL0418330.1"/>
    </source>
</evidence>
<feature type="domain" description="FAF" evidence="3">
    <location>
        <begin position="198"/>
        <end position="251"/>
    </location>
</feature>
<comment type="caution">
    <text evidence="4">The sequence shown here is derived from an EMBL/GenBank/DDBJ whole genome shotgun (WGS) entry which is preliminary data.</text>
</comment>